<evidence type="ECO:0000313" key="1">
    <source>
        <dbReference type="Proteomes" id="UP000038045"/>
    </source>
</evidence>
<dbReference type="WBParaSite" id="PTRK_0001621950.1">
    <property type="protein sequence ID" value="PTRK_0001621950.1"/>
    <property type="gene ID" value="PTRK_0001621950"/>
</dbReference>
<name>A0A0N5A3L5_PARTI</name>
<proteinExistence type="predicted"/>
<reference evidence="2" key="1">
    <citation type="submission" date="2017-02" db="UniProtKB">
        <authorList>
            <consortium name="WormBaseParasite"/>
        </authorList>
    </citation>
    <scope>IDENTIFICATION</scope>
</reference>
<protein>
    <submittedName>
        <fullName evidence="2">Transposase</fullName>
    </submittedName>
</protein>
<evidence type="ECO:0000313" key="2">
    <source>
        <dbReference type="WBParaSite" id="PTRK_0001621950.1"/>
    </source>
</evidence>
<sequence>LSLQSTTGINHEQITVNNSFAVCHNLAHLNYNLKTPQYHNATAR</sequence>
<keyword evidence="1" id="KW-1185">Reference proteome</keyword>
<accession>A0A0N5A3L5</accession>
<dbReference type="Proteomes" id="UP000038045">
    <property type="component" value="Unplaced"/>
</dbReference>
<dbReference type="AlphaFoldDB" id="A0A0N5A3L5"/>
<organism evidence="1 2">
    <name type="scientific">Parastrongyloides trichosuri</name>
    <name type="common">Possum-specific nematode worm</name>
    <dbReference type="NCBI Taxonomy" id="131310"/>
    <lineage>
        <taxon>Eukaryota</taxon>
        <taxon>Metazoa</taxon>
        <taxon>Ecdysozoa</taxon>
        <taxon>Nematoda</taxon>
        <taxon>Chromadorea</taxon>
        <taxon>Rhabditida</taxon>
        <taxon>Tylenchina</taxon>
        <taxon>Panagrolaimomorpha</taxon>
        <taxon>Strongyloidoidea</taxon>
        <taxon>Strongyloididae</taxon>
        <taxon>Parastrongyloides</taxon>
    </lineage>
</organism>